<accession>A0ACB7ZWT2</accession>
<evidence type="ECO:0000313" key="2">
    <source>
        <dbReference type="Proteomes" id="UP000790377"/>
    </source>
</evidence>
<comment type="caution">
    <text evidence="1">The sequence shown here is derived from an EMBL/GenBank/DDBJ whole genome shotgun (WGS) entry which is preliminary data.</text>
</comment>
<sequence>MSSSGSGSDSGCFAPASSTGQASGATTSAIPPALHRLSNRDALKQLSQREKEVKRMVADVRNTSGKDLGTGTFQVAVVLADVLEDIRSMRTVGPEVAVPAYLRSAIHRVLGALNRSLFPKWEKIHAGDRRTVAQKQWEDRWLPVGSESRPANDGLESESEEDDANSCDEDRAPTAAPLYADEDPKPPCKYCRDFDLPRCEVTSGFSNRACEACRNAKRKCSLVRRKAASDAIPSAAATRSPTPKRAREQAGSASGPALGAGTPAEVVEPATLNTKRPRGPSKTPLRQTQGSRCVGIPVTKAKDDAFPAWPAPPPTPSGPGPSPPQAPAGIQASAAVAALPRVVETMGVQAAPPVVDGTAYDVTELRERCDALEVKVKFVAEVSRANLGRLSAMESRMEGLEGMVESVQRYFNTQ</sequence>
<protein>
    <submittedName>
        <fullName evidence="1">Uncharacterized protein</fullName>
    </submittedName>
</protein>
<dbReference type="EMBL" id="MU268212">
    <property type="protein sequence ID" value="KAH7905352.1"/>
    <property type="molecule type" value="Genomic_DNA"/>
</dbReference>
<name>A0ACB7ZWT2_9AGAM</name>
<organism evidence="1 2">
    <name type="scientific">Hygrophoropsis aurantiaca</name>
    <dbReference type="NCBI Taxonomy" id="72124"/>
    <lineage>
        <taxon>Eukaryota</taxon>
        <taxon>Fungi</taxon>
        <taxon>Dikarya</taxon>
        <taxon>Basidiomycota</taxon>
        <taxon>Agaricomycotina</taxon>
        <taxon>Agaricomycetes</taxon>
        <taxon>Agaricomycetidae</taxon>
        <taxon>Boletales</taxon>
        <taxon>Coniophorineae</taxon>
        <taxon>Hygrophoropsidaceae</taxon>
        <taxon>Hygrophoropsis</taxon>
    </lineage>
</organism>
<keyword evidence="2" id="KW-1185">Reference proteome</keyword>
<evidence type="ECO:0000313" key="1">
    <source>
        <dbReference type="EMBL" id="KAH7905352.1"/>
    </source>
</evidence>
<dbReference type="Proteomes" id="UP000790377">
    <property type="component" value="Unassembled WGS sequence"/>
</dbReference>
<proteinExistence type="predicted"/>
<gene>
    <name evidence="1" type="ORF">BJ138DRAFT_1118555</name>
</gene>
<reference evidence="1" key="1">
    <citation type="journal article" date="2021" name="New Phytol.">
        <title>Evolutionary innovations through gain and loss of genes in the ectomycorrhizal Boletales.</title>
        <authorList>
            <person name="Wu G."/>
            <person name="Miyauchi S."/>
            <person name="Morin E."/>
            <person name="Kuo A."/>
            <person name="Drula E."/>
            <person name="Varga T."/>
            <person name="Kohler A."/>
            <person name="Feng B."/>
            <person name="Cao Y."/>
            <person name="Lipzen A."/>
            <person name="Daum C."/>
            <person name="Hundley H."/>
            <person name="Pangilinan J."/>
            <person name="Johnson J."/>
            <person name="Barry K."/>
            <person name="LaButti K."/>
            <person name="Ng V."/>
            <person name="Ahrendt S."/>
            <person name="Min B."/>
            <person name="Choi I.G."/>
            <person name="Park H."/>
            <person name="Plett J.M."/>
            <person name="Magnuson J."/>
            <person name="Spatafora J.W."/>
            <person name="Nagy L.G."/>
            <person name="Henrissat B."/>
            <person name="Grigoriev I.V."/>
            <person name="Yang Z.L."/>
            <person name="Xu J."/>
            <person name="Martin F.M."/>
        </authorList>
    </citation>
    <scope>NUCLEOTIDE SEQUENCE</scope>
    <source>
        <strain evidence="1">ATCC 28755</strain>
    </source>
</reference>